<feature type="region of interest" description="Disordered" evidence="9">
    <location>
        <begin position="2233"/>
        <end position="2302"/>
    </location>
</feature>
<feature type="region of interest" description="Disordered" evidence="9">
    <location>
        <begin position="2138"/>
        <end position="2214"/>
    </location>
</feature>
<evidence type="ECO:0000256" key="2">
    <source>
        <dbReference type="ARBA" id="ARBA00004141"/>
    </source>
</evidence>
<evidence type="ECO:0000256" key="4">
    <source>
        <dbReference type="ARBA" id="ARBA00022989"/>
    </source>
</evidence>
<keyword evidence="5 10" id="KW-0472">Membrane</keyword>
<dbReference type="PROSITE" id="PS00432">
    <property type="entry name" value="ACTINS_2"/>
    <property type="match status" value="1"/>
</dbReference>
<evidence type="ECO:0000256" key="7">
    <source>
        <dbReference type="RuleBase" id="RU000487"/>
    </source>
</evidence>
<dbReference type="InterPro" id="IPR004000">
    <property type="entry name" value="Actin"/>
</dbReference>
<feature type="compositionally biased region" description="Basic residues" evidence="9">
    <location>
        <begin position="2274"/>
        <end position="2283"/>
    </location>
</feature>
<dbReference type="InterPro" id="IPR043129">
    <property type="entry name" value="ATPase_NBD"/>
</dbReference>
<dbReference type="InterPro" id="IPR022591">
    <property type="entry name" value="TAF1_HAT_dom"/>
</dbReference>
<evidence type="ECO:0000256" key="3">
    <source>
        <dbReference type="ARBA" id="ARBA00022692"/>
    </source>
</evidence>
<feature type="compositionally biased region" description="Basic and acidic residues" evidence="9">
    <location>
        <begin position="1964"/>
        <end position="1975"/>
    </location>
</feature>
<organism evidence="13 14">
    <name type="scientific">Colletotrichum lupini</name>
    <dbReference type="NCBI Taxonomy" id="145971"/>
    <lineage>
        <taxon>Eukaryota</taxon>
        <taxon>Fungi</taxon>
        <taxon>Dikarya</taxon>
        <taxon>Ascomycota</taxon>
        <taxon>Pezizomycotina</taxon>
        <taxon>Sordariomycetes</taxon>
        <taxon>Hypocreomycetidae</taxon>
        <taxon>Glomerellales</taxon>
        <taxon>Glomerellaceae</taxon>
        <taxon>Colletotrichum</taxon>
        <taxon>Colletotrichum acutatum species complex</taxon>
    </lineage>
</organism>
<dbReference type="PANTHER" id="PTHR13900:SF0">
    <property type="entry name" value="TRANSCRIPTION INITIATION FACTOR TFIID SUBUNIT 1"/>
    <property type="match status" value="1"/>
</dbReference>
<dbReference type="Gene3D" id="3.30.420.40">
    <property type="match status" value="3"/>
</dbReference>
<feature type="compositionally biased region" description="Acidic residues" evidence="9">
    <location>
        <begin position="1120"/>
        <end position="1138"/>
    </location>
</feature>
<dbReference type="KEGG" id="clup:CLUP02_13657"/>
<feature type="compositionally biased region" description="Low complexity" evidence="9">
    <location>
        <begin position="1149"/>
        <end position="1158"/>
    </location>
</feature>
<dbReference type="GO" id="GO:0017025">
    <property type="term" value="F:TBP-class protein binding"/>
    <property type="evidence" value="ECO:0007669"/>
    <property type="project" value="InterPro"/>
</dbReference>
<gene>
    <name evidence="13" type="ORF">CLUP02_13657</name>
</gene>
<keyword evidence="6" id="KW-0539">Nucleus</keyword>
<feature type="region of interest" description="Disordered" evidence="9">
    <location>
        <begin position="1291"/>
        <end position="1328"/>
    </location>
</feature>
<keyword evidence="4 10" id="KW-1133">Transmembrane helix</keyword>
<dbReference type="InterPro" id="IPR013717">
    <property type="entry name" value="PIG-P"/>
</dbReference>
<feature type="region of interest" description="Disordered" evidence="9">
    <location>
        <begin position="1964"/>
        <end position="2004"/>
    </location>
</feature>
<keyword evidence="8" id="KW-0175">Coiled coil</keyword>
<feature type="compositionally biased region" description="Low complexity" evidence="9">
    <location>
        <begin position="59"/>
        <end position="72"/>
    </location>
</feature>
<evidence type="ECO:0000313" key="14">
    <source>
        <dbReference type="Proteomes" id="UP000830671"/>
    </source>
</evidence>
<dbReference type="Gene3D" id="3.90.640.10">
    <property type="entry name" value="Actin, Chain A, domain 4"/>
    <property type="match status" value="1"/>
</dbReference>
<evidence type="ECO:0000256" key="1">
    <source>
        <dbReference type="ARBA" id="ARBA00004123"/>
    </source>
</evidence>
<protein>
    <submittedName>
        <fullName evidence="13">Transcription initiation factor TFIID subunit 1</fullName>
    </submittedName>
</protein>
<comment type="subcellular location">
    <subcellularLocation>
        <location evidence="2">Membrane</location>
        <topology evidence="2">Multi-pass membrane protein</topology>
    </subcellularLocation>
    <subcellularLocation>
        <location evidence="1">Nucleus</location>
    </subcellularLocation>
</comment>
<feature type="compositionally biased region" description="Acidic residues" evidence="9">
    <location>
        <begin position="1311"/>
        <end position="1328"/>
    </location>
</feature>
<dbReference type="Pfam" id="PF08510">
    <property type="entry name" value="PIG-P"/>
    <property type="match status" value="1"/>
</dbReference>
<feature type="region of interest" description="Disordered" evidence="9">
    <location>
        <begin position="1391"/>
        <end position="1420"/>
    </location>
</feature>
<evidence type="ECO:0000259" key="11">
    <source>
        <dbReference type="Pfam" id="PF08510"/>
    </source>
</evidence>
<dbReference type="FunFam" id="3.30.420.40:FF:000058">
    <property type="entry name" value="Putative actin-related protein 5"/>
    <property type="match status" value="1"/>
</dbReference>
<dbReference type="InterPro" id="IPR040240">
    <property type="entry name" value="TAF1"/>
</dbReference>
<accession>A0A9Q8T3I3</accession>
<dbReference type="Proteomes" id="UP000830671">
    <property type="component" value="Chromosome 7"/>
</dbReference>
<comment type="similarity">
    <text evidence="7">Belongs to the actin family.</text>
</comment>
<dbReference type="Pfam" id="PF12157">
    <property type="entry name" value="DUF3591"/>
    <property type="match status" value="1"/>
</dbReference>
<evidence type="ECO:0000256" key="6">
    <source>
        <dbReference type="ARBA" id="ARBA00023242"/>
    </source>
</evidence>
<dbReference type="EMBL" id="CP019479">
    <property type="protein sequence ID" value="UQC88135.1"/>
    <property type="molecule type" value="Genomic_DNA"/>
</dbReference>
<proteinExistence type="inferred from homology"/>
<feature type="region of interest" description="Disordered" evidence="9">
    <location>
        <begin position="1032"/>
        <end position="1221"/>
    </location>
</feature>
<reference evidence="13" key="1">
    <citation type="journal article" date="2021" name="Mol. Plant Microbe Interact.">
        <title>Complete Genome Sequence of the Plant-Pathogenic Fungus Colletotrichum lupini.</title>
        <authorList>
            <person name="Baroncelli R."/>
            <person name="Pensec F."/>
            <person name="Da Lio D."/>
            <person name="Boufleur T."/>
            <person name="Vicente I."/>
            <person name="Sarrocco S."/>
            <person name="Picot A."/>
            <person name="Baraldi E."/>
            <person name="Sukno S."/>
            <person name="Thon M."/>
            <person name="Le Floch G."/>
        </authorList>
    </citation>
    <scope>NUCLEOTIDE SEQUENCE</scope>
    <source>
        <strain evidence="13">IMI 504893</strain>
    </source>
</reference>
<feature type="coiled-coil region" evidence="8">
    <location>
        <begin position="1336"/>
        <end position="1370"/>
    </location>
</feature>
<dbReference type="GO" id="GO:0004402">
    <property type="term" value="F:histone acetyltransferase activity"/>
    <property type="evidence" value="ECO:0007669"/>
    <property type="project" value="InterPro"/>
</dbReference>
<feature type="domain" description="Transcription initiation factor TFIID subunit 1 histone acetyltransferase" evidence="12">
    <location>
        <begin position="1483"/>
        <end position="1966"/>
    </location>
</feature>
<feature type="compositionally biased region" description="Pro residues" evidence="9">
    <location>
        <begin position="47"/>
        <end position="58"/>
    </location>
</feature>
<evidence type="ECO:0000313" key="13">
    <source>
        <dbReference type="EMBL" id="UQC88135.1"/>
    </source>
</evidence>
<dbReference type="GeneID" id="73347605"/>
<dbReference type="GO" id="GO:0016020">
    <property type="term" value="C:membrane"/>
    <property type="evidence" value="ECO:0007669"/>
    <property type="project" value="UniProtKB-SubCell"/>
</dbReference>
<dbReference type="CDD" id="cd13395">
    <property type="entry name" value="ASKHA_NBD_Arp4_ACTL6-like"/>
    <property type="match status" value="1"/>
</dbReference>
<evidence type="ECO:0000256" key="8">
    <source>
        <dbReference type="SAM" id="Coils"/>
    </source>
</evidence>
<dbReference type="GO" id="GO:0016251">
    <property type="term" value="F:RNA polymerase II general transcription initiation factor activity"/>
    <property type="evidence" value="ECO:0007669"/>
    <property type="project" value="InterPro"/>
</dbReference>
<dbReference type="PANTHER" id="PTHR13900">
    <property type="entry name" value="TRANSCRIPTION INITIATION FACTOR TFIID"/>
    <property type="match status" value="1"/>
</dbReference>
<evidence type="ECO:0000256" key="9">
    <source>
        <dbReference type="SAM" id="MobiDB-lite"/>
    </source>
</evidence>
<feature type="region of interest" description="Disordered" evidence="9">
    <location>
        <begin position="1"/>
        <end position="82"/>
    </location>
</feature>
<dbReference type="GO" id="GO:0051123">
    <property type="term" value="P:RNA polymerase II preinitiation complex assembly"/>
    <property type="evidence" value="ECO:0007669"/>
    <property type="project" value="TreeGrafter"/>
</dbReference>
<feature type="region of interest" description="Disordered" evidence="9">
    <location>
        <begin position="402"/>
        <end position="427"/>
    </location>
</feature>
<evidence type="ECO:0000259" key="12">
    <source>
        <dbReference type="Pfam" id="PF12157"/>
    </source>
</evidence>
<evidence type="ECO:0000256" key="5">
    <source>
        <dbReference type="ARBA" id="ARBA00023136"/>
    </source>
</evidence>
<feature type="region of interest" description="Disordered" evidence="9">
    <location>
        <begin position="1829"/>
        <end position="1858"/>
    </location>
</feature>
<name>A0A9Q8T3I3_9PEZI</name>
<dbReference type="SMART" id="SM00268">
    <property type="entry name" value="ACTIN"/>
    <property type="match status" value="1"/>
</dbReference>
<keyword evidence="14" id="KW-1185">Reference proteome</keyword>
<feature type="compositionally biased region" description="Acidic residues" evidence="9">
    <location>
        <begin position="1829"/>
        <end position="1839"/>
    </location>
</feature>
<dbReference type="SUPFAM" id="SSF53067">
    <property type="entry name" value="Actin-like ATPase domain"/>
    <property type="match status" value="2"/>
</dbReference>
<dbReference type="Pfam" id="PF00022">
    <property type="entry name" value="Actin"/>
    <property type="match status" value="1"/>
</dbReference>
<feature type="transmembrane region" description="Helical" evidence="10">
    <location>
        <begin position="94"/>
        <end position="113"/>
    </location>
</feature>
<sequence>MSLSSDEEEELLFDNQSFASESSDDDEELPAPRPLHHNLNYFAPPFYGRPPTPLPPSPSLTSLLRPSRPTTPDASDDDFEPVPRASPQVPTYEYYGFVLYLFSTLTFLVYLLWSYLPSPFLHALGIYYYPNRWWSLAIPAFLTMLGVYIYIALAAYNTEILTLPLSSIETVVDDASKIGVIDSKGRLRDDPKKRSRNKRDHRLPGGGYDWKKIWNEGTDAVMDIPLAGACEVLYGEGRDFDQNENEIPIAREIRSPIIFQNAKTSLLALHLPPTTAPNSDQTRPSIDRSIATTHPTALEPSQLLRWIPTDIYGGDEVSALVLDPGYCSTRAGFAGEDVPKSVFPSFYGRVGSSDTPTTVFGDECLIPRADLEVRNYMTRDSVVEDWDVANKLWEHMLITRLQPGRPTHPSKNGLNDDPKEEVEGGEANGDADVAMEDVESQEKALQENPLLMTEAPWNSAKSREKAIEIIMENWGCPAFWLSRTPVLAAFAAGKASALVIDVGGSNTSVTAIHDGMVLKRSIQKSPVGGLWLSSQIRSLWETSEPKIEPVPTYMVESKTPVDAGAPAQFKERKFDFSITDSFRAYEDDRLLTEFKESVVETWRGPGKYAVPQNEEFAKTQPGRVFEFPNGANQMWREQRYKVSEGMWDETAAFPTTNEEFRLNKSQTIPELIRAALNAVDVDLRPNLLGNIVVTGSTSLLNGFNDRLNNELTAMYPGLKIKIHAAGLSSERRFGAWIGGSILASLGTFHQMWISRKEYEENGVSIVEKRCKGRRWASKDYLAIRPPWKDAICTRMQSVPSSEIHRFISTLQRFGNMRIRMSGWSRLQFFACNDRSGSILSQPLVIKVGVDNGQNESGEMRFRKAIDVEMDVLKGQKGGSLSKVSLFAMDLDTLNKDKLRCLDWYLRHRRLLQLEDEVGIPQETVFALSSRAPQYLLVQTFSFPLPTSTKSTYRGDQLLTISHNLSPHPPSSNAITNTESTLGHIVTHKQTFLTSLYRYIDICFGTPAEIAPESPKFLRLYVNFPSCFPRADRRVAPSTSRAPNERTLTPTHRKTPREACIDNMGADTPKSPPRSEEAQKAQDAQDEEQIERTLATLQNGGELGITIDDTPFDQSGKADDAQDFEDISDDDLPDEEEGEGNVATSMSVPGLTDDGGTSNDTDDLFGDGPSSPIEVPGPPSPAPHVHDPDDADPSQYRDINFDPEPGYEAANQDPEIPAPAETAEDLVKQAWPTWEKGVILKWNELLPPKKARWIEKKPTKKPKTLIFSKLTLDLAADQEKLFRIPGPATVTRKQRRIDDESRGLMSCAPQESSDEAEAEEFNLEQESDSEAVAGFTLQDIEMVCDDWSIRIEQAEQDFRDQQAKEAAAEAAAAASVKRAHDDAFDFDWEAEFMEDEEPKPPPKKKTRPPPPKGLPEIPRFTAPSFDSFEDVTKRASKRVILDLNDPYLLLEEAESQRGPKRQRVEQKMTRMANGHLRPDLSSRFNMSNDDAYEALKENHQHKVRATLGNLAVEHSMPALKLAWPFYKVKLDIRRDGFHRPHFKFGKHERQTIRFSKLGFHKRKTMKGKAHEVFKTTKDLGITDNSTAVLFEYCERTPPVLSNFGMGNRVINYYRKKKVDDEETPPKMEIGESHVLLPEDRSPFAIFGEVEVGQTMPTLHNQMYRAPIFKHKPRSTDFLCVRSSTGVDGANWYLHKIDHLYVVGQTFPSVEVPGPHSRKVTNASKNRIKMISYRMMRRNEHHLVNLSEVTKHIAESTDAQNRQKLKEFLSYAKVEKGLWGLRNGETLMDENSIRAMIKPEDVCLIDGMQLGMQMLEDAGFDPNNVNLEDEGEEVAEDEDDDRTGAGTAKGSKKAAEKNEEKLADKMAPWKTSKAFIDACAGKAMLKLHGQGDPTGHGLGFSFIRTSMKGGYIETVQKGGSHTTAADAMAAHPDAQRKANNGHAYNVKEQEAMYRKGIREIWDKQKDSLEDSTQKDDDLVVPLPPDEDDRFNPQRAQTPAHADEGMSQITGLTTSTSRNQRKKLKITREVLNDQGAVEQKVIILEDPVIIDRYIKRKKELELEDFKYELPPRYPPPDPISGLLFNLHALPAHVISCLVSTKDDRLVSLMTTAVVWLSRHYPSVDAEHLIDHLAGLIRSLNGSTETSSDASDESNKKDSTVPRVDSTQGPPKQTALPPVQPESVPIVDKSDTSRQTRSIAPFAFPLPPRPSSDLRSMFRRGGNNRWVLKRELLLRARQRTSAPPKQKSGGIQKHRIRDRSKEKANRRASSKGQPKQPQKPRAKKFKYNKYTSKPYWHNSSMSTRVI</sequence>
<feature type="compositionally biased region" description="Polar residues" evidence="9">
    <location>
        <begin position="1036"/>
        <end position="1049"/>
    </location>
</feature>
<feature type="transmembrane region" description="Helical" evidence="10">
    <location>
        <begin position="133"/>
        <end position="156"/>
    </location>
</feature>
<dbReference type="GO" id="GO:0005669">
    <property type="term" value="C:transcription factor TFIID complex"/>
    <property type="evidence" value="ECO:0007669"/>
    <property type="project" value="InterPro"/>
</dbReference>
<evidence type="ECO:0000256" key="10">
    <source>
        <dbReference type="SAM" id="Phobius"/>
    </source>
</evidence>
<keyword evidence="3 10" id="KW-0812">Transmembrane</keyword>
<feature type="domain" description="PIG-P" evidence="11">
    <location>
        <begin position="91"/>
        <end position="234"/>
    </location>
</feature>
<feature type="compositionally biased region" description="Polar residues" evidence="9">
    <location>
        <begin position="2293"/>
        <end position="2302"/>
    </location>
</feature>
<dbReference type="InterPro" id="IPR004001">
    <property type="entry name" value="Actin_CS"/>
</dbReference>
<feature type="compositionally biased region" description="Acidic residues" evidence="9">
    <location>
        <begin position="1"/>
        <end position="12"/>
    </location>
</feature>
<dbReference type="RefSeq" id="XP_049149741.1">
    <property type="nucleotide sequence ID" value="XM_049292595.1"/>
</dbReference>